<dbReference type="GO" id="GO:0000981">
    <property type="term" value="F:DNA-binding transcription factor activity, RNA polymerase II-specific"/>
    <property type="evidence" value="ECO:0007669"/>
    <property type="project" value="TreeGrafter"/>
</dbReference>
<keyword evidence="5" id="KW-0862">Zinc</keyword>
<keyword evidence="2" id="KW-0479">Metal-binding</keyword>
<sequence>MDPLLELFTSDFDPSPASIASPFSAAFAVDGPFQMEPSWEPFSFDDFTPMGSPVSEPCASPYAPPSPPGLCWIDEFALEGGVGADECGYIPDVEMRFADDGVEELVEAAFGDGEDAEIGVGPPAPVAIRPVVPVEPAATAPESPAPATRSNSPPPTPIALSPSAPLEVSTVAAADCPSFSSPAPTSPSSTATADTDKVTKPAQEFVCPHPGCERSFSRKFNMKMHASIHDVNRTPKYPCSQCGRSFHRNPDLVRHRKTHVAAASAAAAALAGKVAKAGKAPSRKRAPAKGKVVAVKLEPAAAVSS</sequence>
<gene>
    <name evidence="11" type="ORF">BDK51DRAFT_38015</name>
</gene>
<name>A0A4P9WIA1_9FUNG</name>
<dbReference type="PANTHER" id="PTHR23235:SF120">
    <property type="entry name" value="KRUPPEL-LIKE FACTOR 15"/>
    <property type="match status" value="1"/>
</dbReference>
<dbReference type="PANTHER" id="PTHR23235">
    <property type="entry name" value="KRUEPPEL-LIKE TRANSCRIPTION FACTOR"/>
    <property type="match status" value="1"/>
</dbReference>
<dbReference type="GO" id="GO:0008270">
    <property type="term" value="F:zinc ion binding"/>
    <property type="evidence" value="ECO:0007669"/>
    <property type="project" value="UniProtKB-KW"/>
</dbReference>
<accession>A0A4P9WIA1</accession>
<keyword evidence="7" id="KW-0539">Nucleus</keyword>
<keyword evidence="12" id="KW-1185">Reference proteome</keyword>
<feature type="compositionally biased region" description="Low complexity" evidence="9">
    <location>
        <begin position="137"/>
        <end position="150"/>
    </location>
</feature>
<evidence type="ECO:0000256" key="8">
    <source>
        <dbReference type="PROSITE-ProRule" id="PRU00042"/>
    </source>
</evidence>
<feature type="region of interest" description="Disordered" evidence="9">
    <location>
        <begin position="137"/>
        <end position="162"/>
    </location>
</feature>
<dbReference type="AlphaFoldDB" id="A0A4P9WIA1"/>
<keyword evidence="4 8" id="KW-0863">Zinc-finger</keyword>
<evidence type="ECO:0000256" key="1">
    <source>
        <dbReference type="ARBA" id="ARBA00004123"/>
    </source>
</evidence>
<dbReference type="PROSITE" id="PS00028">
    <property type="entry name" value="ZINC_FINGER_C2H2_1"/>
    <property type="match status" value="1"/>
</dbReference>
<organism evidence="11 12">
    <name type="scientific">Blyttiomyces helicus</name>
    <dbReference type="NCBI Taxonomy" id="388810"/>
    <lineage>
        <taxon>Eukaryota</taxon>
        <taxon>Fungi</taxon>
        <taxon>Fungi incertae sedis</taxon>
        <taxon>Chytridiomycota</taxon>
        <taxon>Chytridiomycota incertae sedis</taxon>
        <taxon>Chytridiomycetes</taxon>
        <taxon>Chytridiomycetes incertae sedis</taxon>
        <taxon>Blyttiomyces</taxon>
    </lineage>
</organism>
<protein>
    <recommendedName>
        <fullName evidence="10">C2H2-type domain-containing protein</fullName>
    </recommendedName>
</protein>
<dbReference type="SUPFAM" id="SSF57667">
    <property type="entry name" value="beta-beta-alpha zinc fingers"/>
    <property type="match status" value="1"/>
</dbReference>
<feature type="domain" description="C2H2-type" evidence="10">
    <location>
        <begin position="205"/>
        <end position="234"/>
    </location>
</feature>
<dbReference type="SMART" id="SM00355">
    <property type="entry name" value="ZnF_C2H2"/>
    <property type="match status" value="2"/>
</dbReference>
<dbReference type="FunFam" id="3.30.160.60:FF:001009">
    <property type="entry name" value="Zinc finger protein 26"/>
    <property type="match status" value="1"/>
</dbReference>
<evidence type="ECO:0000256" key="9">
    <source>
        <dbReference type="SAM" id="MobiDB-lite"/>
    </source>
</evidence>
<dbReference type="Proteomes" id="UP000269721">
    <property type="component" value="Unassembled WGS sequence"/>
</dbReference>
<proteinExistence type="predicted"/>
<dbReference type="GO" id="GO:0005634">
    <property type="term" value="C:nucleus"/>
    <property type="evidence" value="ECO:0007669"/>
    <property type="project" value="UniProtKB-SubCell"/>
</dbReference>
<dbReference type="OrthoDB" id="2162596at2759"/>
<evidence type="ECO:0000313" key="12">
    <source>
        <dbReference type="Proteomes" id="UP000269721"/>
    </source>
</evidence>
<keyword evidence="3" id="KW-0677">Repeat</keyword>
<evidence type="ECO:0000256" key="7">
    <source>
        <dbReference type="ARBA" id="ARBA00023242"/>
    </source>
</evidence>
<dbReference type="EMBL" id="KZ994993">
    <property type="protein sequence ID" value="RKO91603.1"/>
    <property type="molecule type" value="Genomic_DNA"/>
</dbReference>
<evidence type="ECO:0000259" key="10">
    <source>
        <dbReference type="PROSITE" id="PS50157"/>
    </source>
</evidence>
<dbReference type="Pfam" id="PF00096">
    <property type="entry name" value="zf-C2H2"/>
    <property type="match status" value="2"/>
</dbReference>
<evidence type="ECO:0000313" key="11">
    <source>
        <dbReference type="EMBL" id="RKO91603.1"/>
    </source>
</evidence>
<evidence type="ECO:0000256" key="5">
    <source>
        <dbReference type="ARBA" id="ARBA00022833"/>
    </source>
</evidence>
<feature type="compositionally biased region" description="Low complexity" evidence="9">
    <location>
        <begin position="180"/>
        <end position="193"/>
    </location>
</feature>
<dbReference type="Gene3D" id="3.30.160.60">
    <property type="entry name" value="Classic Zinc Finger"/>
    <property type="match status" value="2"/>
</dbReference>
<dbReference type="InterPro" id="IPR013087">
    <property type="entry name" value="Znf_C2H2_type"/>
</dbReference>
<dbReference type="PROSITE" id="PS50157">
    <property type="entry name" value="ZINC_FINGER_C2H2_2"/>
    <property type="match status" value="2"/>
</dbReference>
<reference evidence="12" key="1">
    <citation type="journal article" date="2018" name="Nat. Microbiol.">
        <title>Leveraging single-cell genomics to expand the fungal tree of life.</title>
        <authorList>
            <person name="Ahrendt S.R."/>
            <person name="Quandt C.A."/>
            <person name="Ciobanu D."/>
            <person name="Clum A."/>
            <person name="Salamov A."/>
            <person name="Andreopoulos B."/>
            <person name="Cheng J.F."/>
            <person name="Woyke T."/>
            <person name="Pelin A."/>
            <person name="Henrissat B."/>
            <person name="Reynolds N.K."/>
            <person name="Benny G.L."/>
            <person name="Smith M.E."/>
            <person name="James T.Y."/>
            <person name="Grigoriev I.V."/>
        </authorList>
    </citation>
    <scope>NUCLEOTIDE SEQUENCE [LARGE SCALE GENOMIC DNA]</scope>
</reference>
<evidence type="ECO:0000256" key="2">
    <source>
        <dbReference type="ARBA" id="ARBA00022723"/>
    </source>
</evidence>
<feature type="domain" description="C2H2-type" evidence="10">
    <location>
        <begin position="237"/>
        <end position="264"/>
    </location>
</feature>
<comment type="subcellular location">
    <subcellularLocation>
        <location evidence="1">Nucleus</location>
    </subcellularLocation>
</comment>
<dbReference type="GO" id="GO:0000978">
    <property type="term" value="F:RNA polymerase II cis-regulatory region sequence-specific DNA binding"/>
    <property type="evidence" value="ECO:0007669"/>
    <property type="project" value="TreeGrafter"/>
</dbReference>
<feature type="region of interest" description="Disordered" evidence="9">
    <location>
        <begin position="175"/>
        <end position="204"/>
    </location>
</feature>
<evidence type="ECO:0000256" key="3">
    <source>
        <dbReference type="ARBA" id="ARBA00022737"/>
    </source>
</evidence>
<evidence type="ECO:0000256" key="4">
    <source>
        <dbReference type="ARBA" id="ARBA00022771"/>
    </source>
</evidence>
<keyword evidence="6" id="KW-0238">DNA-binding</keyword>
<dbReference type="InterPro" id="IPR036236">
    <property type="entry name" value="Znf_C2H2_sf"/>
</dbReference>
<evidence type="ECO:0000256" key="6">
    <source>
        <dbReference type="ARBA" id="ARBA00023125"/>
    </source>
</evidence>